<dbReference type="SUPFAM" id="SSF47203">
    <property type="entry name" value="Acyl-CoA dehydrogenase C-terminal domain-like"/>
    <property type="match status" value="1"/>
</dbReference>
<evidence type="ECO:0000313" key="11">
    <source>
        <dbReference type="Proteomes" id="UP001501705"/>
    </source>
</evidence>
<dbReference type="InterPro" id="IPR009075">
    <property type="entry name" value="AcylCo_DH/oxidase_C"/>
</dbReference>
<dbReference type="PANTHER" id="PTHR43292:SF3">
    <property type="entry name" value="ACYL-COA DEHYDROGENASE FADE29"/>
    <property type="match status" value="1"/>
</dbReference>
<evidence type="ECO:0000313" key="10">
    <source>
        <dbReference type="EMBL" id="GAA1593860.1"/>
    </source>
</evidence>
<dbReference type="EMBL" id="BAAAPH010000022">
    <property type="protein sequence ID" value="GAA1593860.1"/>
    <property type="molecule type" value="Genomic_DNA"/>
</dbReference>
<keyword evidence="11" id="KW-1185">Reference proteome</keyword>
<feature type="domain" description="Acyl-CoA dehydrogenase/oxidase N-terminal" evidence="9">
    <location>
        <begin position="7"/>
        <end position="118"/>
    </location>
</feature>
<dbReference type="InterPro" id="IPR013786">
    <property type="entry name" value="AcylCoA_DH/ox_N"/>
</dbReference>
<sequence>MDYRDSAEEAEYRAGLRAWLEENVQSGYEHAASQQERAAIARTWHRKLYEGGYIGQSWPVEWGGKGLSPAMDAILNEETGNFNAPPLPGTAGYIGRALQMYGTDPQRTRFLPATISGDIQWCQGFSEPSAGSDLAALRTRAVRDGDEYIVNGHKMWTSGGQYADWCLLLARTDPDVPKHKGITAFLVDMKTPGITVSPIVLADGSPETSEVFWEDVRVPADQRLGDEGEGWRIAMTTVSYERGPSDIGFISTYRKSLAELEEAAAKKGLTSSAEVRARLARAYVLGEVLRLNVLQQLSLRISGRPPGEEGSVSKQLWTHCEQELQHLALDLFGAEAVTGQRPDYLHRYFMSRPISVYGGSSQIQKNIIAQRVLGMPRK</sequence>
<dbReference type="Gene3D" id="1.20.140.10">
    <property type="entry name" value="Butyryl-CoA Dehydrogenase, subunit A, domain 3"/>
    <property type="match status" value="1"/>
</dbReference>
<comment type="cofactor">
    <cofactor evidence="1 6">
        <name>FAD</name>
        <dbReference type="ChEBI" id="CHEBI:57692"/>
    </cofactor>
</comment>
<evidence type="ECO:0000259" key="7">
    <source>
        <dbReference type="Pfam" id="PF00441"/>
    </source>
</evidence>
<evidence type="ECO:0000256" key="6">
    <source>
        <dbReference type="RuleBase" id="RU362125"/>
    </source>
</evidence>
<feature type="domain" description="Acyl-CoA dehydrogenase/oxidase C-terminal" evidence="7">
    <location>
        <begin position="228"/>
        <end position="373"/>
    </location>
</feature>
<evidence type="ECO:0000256" key="3">
    <source>
        <dbReference type="ARBA" id="ARBA00022630"/>
    </source>
</evidence>
<dbReference type="InterPro" id="IPR006091">
    <property type="entry name" value="Acyl-CoA_Oxase/DH_mid-dom"/>
</dbReference>
<dbReference type="PANTHER" id="PTHR43292">
    <property type="entry name" value="ACYL-COA DEHYDROGENASE"/>
    <property type="match status" value="1"/>
</dbReference>
<keyword evidence="3 6" id="KW-0285">Flavoprotein</keyword>
<comment type="caution">
    <text evidence="10">The sequence shown here is derived from an EMBL/GenBank/DDBJ whole genome shotgun (WGS) entry which is preliminary data.</text>
</comment>
<dbReference type="Pfam" id="PF02771">
    <property type="entry name" value="Acyl-CoA_dh_N"/>
    <property type="match status" value="1"/>
</dbReference>
<dbReference type="InterPro" id="IPR036250">
    <property type="entry name" value="AcylCo_DH-like_C"/>
</dbReference>
<evidence type="ECO:0000256" key="5">
    <source>
        <dbReference type="ARBA" id="ARBA00023002"/>
    </source>
</evidence>
<name>A0ABN2E1Z7_9ACTN</name>
<accession>A0ABN2E1Z7</accession>
<keyword evidence="4 6" id="KW-0274">FAD</keyword>
<evidence type="ECO:0000256" key="4">
    <source>
        <dbReference type="ARBA" id="ARBA00022827"/>
    </source>
</evidence>
<feature type="domain" description="Acyl-CoA oxidase/dehydrogenase middle" evidence="8">
    <location>
        <begin position="122"/>
        <end position="215"/>
    </location>
</feature>
<reference evidence="10 11" key="1">
    <citation type="journal article" date="2019" name="Int. J. Syst. Evol. Microbiol.">
        <title>The Global Catalogue of Microorganisms (GCM) 10K type strain sequencing project: providing services to taxonomists for standard genome sequencing and annotation.</title>
        <authorList>
            <consortium name="The Broad Institute Genomics Platform"/>
            <consortium name="The Broad Institute Genome Sequencing Center for Infectious Disease"/>
            <person name="Wu L."/>
            <person name="Ma J."/>
        </authorList>
    </citation>
    <scope>NUCLEOTIDE SEQUENCE [LARGE SCALE GENOMIC DNA]</scope>
    <source>
        <strain evidence="10 11">JCM 15572</strain>
    </source>
</reference>
<dbReference type="Gene3D" id="1.10.540.10">
    <property type="entry name" value="Acyl-CoA dehydrogenase/oxidase, N-terminal domain"/>
    <property type="match status" value="1"/>
</dbReference>
<dbReference type="InterPro" id="IPR046373">
    <property type="entry name" value="Acyl-CoA_Oxase/DH_mid-dom_sf"/>
</dbReference>
<dbReference type="Pfam" id="PF00441">
    <property type="entry name" value="Acyl-CoA_dh_1"/>
    <property type="match status" value="1"/>
</dbReference>
<gene>
    <name evidence="10" type="ORF">GCM10009804_57930</name>
</gene>
<organism evidence="10 11">
    <name type="scientific">Kribbella hippodromi</name>
    <dbReference type="NCBI Taxonomy" id="434347"/>
    <lineage>
        <taxon>Bacteria</taxon>
        <taxon>Bacillati</taxon>
        <taxon>Actinomycetota</taxon>
        <taxon>Actinomycetes</taxon>
        <taxon>Propionibacteriales</taxon>
        <taxon>Kribbellaceae</taxon>
        <taxon>Kribbella</taxon>
    </lineage>
</organism>
<proteinExistence type="inferred from homology"/>
<evidence type="ECO:0000256" key="1">
    <source>
        <dbReference type="ARBA" id="ARBA00001974"/>
    </source>
</evidence>
<dbReference type="InterPro" id="IPR009100">
    <property type="entry name" value="AcylCoA_DH/oxidase_NM_dom_sf"/>
</dbReference>
<dbReference type="Pfam" id="PF02770">
    <property type="entry name" value="Acyl-CoA_dh_M"/>
    <property type="match status" value="1"/>
</dbReference>
<keyword evidence="5 6" id="KW-0560">Oxidoreductase</keyword>
<dbReference type="Gene3D" id="2.40.110.10">
    <property type="entry name" value="Butyryl-CoA Dehydrogenase, subunit A, domain 2"/>
    <property type="match status" value="1"/>
</dbReference>
<dbReference type="InterPro" id="IPR037069">
    <property type="entry name" value="AcylCoA_DH/ox_N_sf"/>
</dbReference>
<evidence type="ECO:0000256" key="2">
    <source>
        <dbReference type="ARBA" id="ARBA00009347"/>
    </source>
</evidence>
<dbReference type="InterPro" id="IPR052161">
    <property type="entry name" value="Mycobact_Acyl-CoA_DH"/>
</dbReference>
<dbReference type="RefSeq" id="WP_344238393.1">
    <property type="nucleotide sequence ID" value="NZ_BAAAPH010000022.1"/>
</dbReference>
<comment type="similarity">
    <text evidence="2 6">Belongs to the acyl-CoA dehydrogenase family.</text>
</comment>
<dbReference type="Proteomes" id="UP001501705">
    <property type="component" value="Unassembled WGS sequence"/>
</dbReference>
<evidence type="ECO:0000259" key="8">
    <source>
        <dbReference type="Pfam" id="PF02770"/>
    </source>
</evidence>
<evidence type="ECO:0000259" key="9">
    <source>
        <dbReference type="Pfam" id="PF02771"/>
    </source>
</evidence>
<protein>
    <submittedName>
        <fullName evidence="10">Acyl-CoA dehydrogenase family protein</fullName>
    </submittedName>
</protein>
<dbReference type="SUPFAM" id="SSF56645">
    <property type="entry name" value="Acyl-CoA dehydrogenase NM domain-like"/>
    <property type="match status" value="1"/>
</dbReference>